<reference evidence="1 2" key="1">
    <citation type="submission" date="2020-03" db="EMBL/GenBank/DDBJ databases">
        <title>Roseomonas selenitidurans sp. nov. isolated from urban soil.</title>
        <authorList>
            <person name="Liu H."/>
        </authorList>
    </citation>
    <scope>NUCLEOTIDE SEQUENCE [LARGE SCALE GENOMIC DNA]</scope>
    <source>
        <strain evidence="1 2">BU-1</strain>
    </source>
</reference>
<keyword evidence="2" id="KW-1185">Reference proteome</keyword>
<gene>
    <name evidence="1" type="ORF">HEQ75_27120</name>
</gene>
<evidence type="ECO:0000313" key="1">
    <source>
        <dbReference type="EMBL" id="NKC34554.1"/>
    </source>
</evidence>
<proteinExistence type="predicted"/>
<sequence>VGRAAARLDAPTVAALHGRTRLADDAGDLAALARSVARPGLKDRIAAYRAATLAAR</sequence>
<name>A0ABX1EBI7_9PROT</name>
<organism evidence="1 2">
    <name type="scientific">Falsiroseomonas selenitidurans</name>
    <dbReference type="NCBI Taxonomy" id="2716335"/>
    <lineage>
        <taxon>Bacteria</taxon>
        <taxon>Pseudomonadati</taxon>
        <taxon>Pseudomonadota</taxon>
        <taxon>Alphaproteobacteria</taxon>
        <taxon>Acetobacterales</taxon>
        <taxon>Roseomonadaceae</taxon>
        <taxon>Falsiroseomonas</taxon>
    </lineage>
</organism>
<accession>A0ABX1EBI7</accession>
<feature type="non-terminal residue" evidence="1">
    <location>
        <position position="1"/>
    </location>
</feature>
<dbReference type="EMBL" id="JAAVNE010000097">
    <property type="protein sequence ID" value="NKC34554.1"/>
    <property type="molecule type" value="Genomic_DNA"/>
</dbReference>
<evidence type="ECO:0000313" key="2">
    <source>
        <dbReference type="Proteomes" id="UP000787635"/>
    </source>
</evidence>
<comment type="caution">
    <text evidence="1">The sequence shown here is derived from an EMBL/GenBank/DDBJ whole genome shotgun (WGS) entry which is preliminary data.</text>
</comment>
<protein>
    <submittedName>
        <fullName evidence="1">Enoyl-CoA hydratase/isomerase family protein</fullName>
    </submittedName>
</protein>
<dbReference type="Proteomes" id="UP000787635">
    <property type="component" value="Unassembled WGS sequence"/>
</dbReference>